<dbReference type="AlphaFoldDB" id="A0A9N9JFC4"/>
<dbReference type="Proteomes" id="UP000789342">
    <property type="component" value="Unassembled WGS sequence"/>
</dbReference>
<feature type="region of interest" description="Disordered" evidence="1">
    <location>
        <begin position="181"/>
        <end position="207"/>
    </location>
</feature>
<evidence type="ECO:0000259" key="2">
    <source>
        <dbReference type="Pfam" id="PF08550"/>
    </source>
</evidence>
<keyword evidence="4" id="KW-1185">Reference proteome</keyword>
<dbReference type="Pfam" id="PF08550">
    <property type="entry name" value="GATA_AreA"/>
    <property type="match status" value="1"/>
</dbReference>
<organism evidence="3 4">
    <name type="scientific">Acaulospora morrowiae</name>
    <dbReference type="NCBI Taxonomy" id="94023"/>
    <lineage>
        <taxon>Eukaryota</taxon>
        <taxon>Fungi</taxon>
        <taxon>Fungi incertae sedis</taxon>
        <taxon>Mucoromycota</taxon>
        <taxon>Glomeromycotina</taxon>
        <taxon>Glomeromycetes</taxon>
        <taxon>Diversisporales</taxon>
        <taxon>Acaulosporaceae</taxon>
        <taxon>Acaulospora</taxon>
    </lineage>
</organism>
<protein>
    <submittedName>
        <fullName evidence="3">9023_t:CDS:1</fullName>
    </submittedName>
</protein>
<gene>
    <name evidence="3" type="ORF">AMORRO_LOCUS16981</name>
</gene>
<sequence length="260" mass="29173">SALAQSVSRQYPIRTSNNSLLTSNTETSRQNNLSNSFQSSTSTAAVQRYPRSSTGTCINASSNIISTTNSNLNAKSENVEHRSTKTNKKFSLAIKELVKWKQEYYGSPSKEAILNIREYKLEEPLVPHDLDDEPKKDQLGTSIWKYYTKVKNATPGGVRLENISWRLMSITMKKLIDDKNSNEDVAPANDDSVVSKDPSKIAESTKSSVILKQEDSELSMFDVEMGGPFAHQENSDGRGDDFDRSDQEKFEMFLDDQSHL</sequence>
<feature type="region of interest" description="Disordered" evidence="1">
    <location>
        <begin position="15"/>
        <end position="46"/>
    </location>
</feature>
<accession>A0A9N9JFC4</accession>
<evidence type="ECO:0000313" key="4">
    <source>
        <dbReference type="Proteomes" id="UP000789342"/>
    </source>
</evidence>
<feature type="domain" description="Nitrogen regulatory protein areA GATA-like" evidence="2">
    <location>
        <begin position="143"/>
        <end position="169"/>
    </location>
</feature>
<feature type="non-terminal residue" evidence="3">
    <location>
        <position position="260"/>
    </location>
</feature>
<comment type="caution">
    <text evidence="3">The sequence shown here is derived from an EMBL/GenBank/DDBJ whole genome shotgun (WGS) entry which is preliminary data.</text>
</comment>
<reference evidence="3" key="1">
    <citation type="submission" date="2021-06" db="EMBL/GenBank/DDBJ databases">
        <authorList>
            <person name="Kallberg Y."/>
            <person name="Tangrot J."/>
            <person name="Rosling A."/>
        </authorList>
    </citation>
    <scope>NUCLEOTIDE SEQUENCE</scope>
    <source>
        <strain evidence="3">CL551</strain>
    </source>
</reference>
<proteinExistence type="predicted"/>
<feature type="compositionally biased region" description="Basic and acidic residues" evidence="1">
    <location>
        <begin position="233"/>
        <end position="247"/>
    </location>
</feature>
<feature type="non-terminal residue" evidence="3">
    <location>
        <position position="1"/>
    </location>
</feature>
<dbReference type="InterPro" id="IPR013860">
    <property type="entry name" value="AreA_GATA"/>
</dbReference>
<dbReference type="OrthoDB" id="515401at2759"/>
<dbReference type="EMBL" id="CAJVPV010049809">
    <property type="protein sequence ID" value="CAG8776757.1"/>
    <property type="molecule type" value="Genomic_DNA"/>
</dbReference>
<evidence type="ECO:0000256" key="1">
    <source>
        <dbReference type="SAM" id="MobiDB-lite"/>
    </source>
</evidence>
<feature type="region of interest" description="Disordered" evidence="1">
    <location>
        <begin position="224"/>
        <end position="247"/>
    </location>
</feature>
<name>A0A9N9JFC4_9GLOM</name>
<evidence type="ECO:0000313" key="3">
    <source>
        <dbReference type="EMBL" id="CAG8776757.1"/>
    </source>
</evidence>